<sequence length="90" mass="10042">RNCAIPEINLDGFESTEAIILVALERSRWDAAFGIDTGQLEYPLNTYGTIRVNYGNQNHVGNANVPEYLSTVIYYKILLNVGWKPSSHVG</sequence>
<dbReference type="EMBL" id="BGPR01018084">
    <property type="protein sequence ID" value="GBN78225.1"/>
    <property type="molecule type" value="Genomic_DNA"/>
</dbReference>
<accession>A0A4Y2RTG3</accession>
<name>A0A4Y2RTG3_ARAVE</name>
<comment type="caution">
    <text evidence="1">The sequence shown here is derived from an EMBL/GenBank/DDBJ whole genome shotgun (WGS) entry which is preliminary data.</text>
</comment>
<keyword evidence="2" id="KW-1185">Reference proteome</keyword>
<evidence type="ECO:0000313" key="2">
    <source>
        <dbReference type="Proteomes" id="UP000499080"/>
    </source>
</evidence>
<feature type="non-terminal residue" evidence="1">
    <location>
        <position position="1"/>
    </location>
</feature>
<organism evidence="1 2">
    <name type="scientific">Araneus ventricosus</name>
    <name type="common">Orbweaver spider</name>
    <name type="synonym">Epeira ventricosa</name>
    <dbReference type="NCBI Taxonomy" id="182803"/>
    <lineage>
        <taxon>Eukaryota</taxon>
        <taxon>Metazoa</taxon>
        <taxon>Ecdysozoa</taxon>
        <taxon>Arthropoda</taxon>
        <taxon>Chelicerata</taxon>
        <taxon>Arachnida</taxon>
        <taxon>Araneae</taxon>
        <taxon>Araneomorphae</taxon>
        <taxon>Entelegynae</taxon>
        <taxon>Araneoidea</taxon>
        <taxon>Araneidae</taxon>
        <taxon>Araneus</taxon>
    </lineage>
</organism>
<proteinExistence type="predicted"/>
<dbReference type="AlphaFoldDB" id="A0A4Y2RTG3"/>
<evidence type="ECO:0000313" key="1">
    <source>
        <dbReference type="EMBL" id="GBN78225.1"/>
    </source>
</evidence>
<gene>
    <name evidence="1" type="ORF">AVEN_159644_1</name>
</gene>
<dbReference type="Proteomes" id="UP000499080">
    <property type="component" value="Unassembled WGS sequence"/>
</dbReference>
<reference evidence="1 2" key="1">
    <citation type="journal article" date="2019" name="Sci. Rep.">
        <title>Orb-weaving spider Araneus ventricosus genome elucidates the spidroin gene catalogue.</title>
        <authorList>
            <person name="Kono N."/>
            <person name="Nakamura H."/>
            <person name="Ohtoshi R."/>
            <person name="Moran D.A.P."/>
            <person name="Shinohara A."/>
            <person name="Yoshida Y."/>
            <person name="Fujiwara M."/>
            <person name="Mori M."/>
            <person name="Tomita M."/>
            <person name="Arakawa K."/>
        </authorList>
    </citation>
    <scope>NUCLEOTIDE SEQUENCE [LARGE SCALE GENOMIC DNA]</scope>
</reference>
<protein>
    <submittedName>
        <fullName evidence="1">Uncharacterized protein</fullName>
    </submittedName>
</protein>